<keyword evidence="12" id="KW-0832">Ubl conjugation</keyword>
<keyword evidence="11 12" id="KW-0804">Transcription</keyword>
<dbReference type="Gene3D" id="1.10.287.30">
    <property type="entry name" value="E2 (early) protein, N terminal domain, subdomain 1"/>
    <property type="match status" value="1"/>
</dbReference>
<dbReference type="Gene3D" id="2.170.200.10">
    <property type="entry name" value="Papillomavirus E2 early protein domain"/>
    <property type="match status" value="1"/>
</dbReference>
<dbReference type="Gene3D" id="3.30.70.330">
    <property type="match status" value="1"/>
</dbReference>
<keyword evidence="9 12" id="KW-0238">DNA-binding</keyword>
<dbReference type="Pfam" id="PF00511">
    <property type="entry name" value="PPV_E2_C"/>
    <property type="match status" value="1"/>
</dbReference>
<dbReference type="InterPro" id="IPR042503">
    <property type="entry name" value="Regulatory_protein_E2_N_1"/>
</dbReference>
<dbReference type="InterPro" id="IPR000427">
    <property type="entry name" value="Papillomavirus_E2_C"/>
</dbReference>
<dbReference type="InterPro" id="IPR012677">
    <property type="entry name" value="Nucleotide-bd_a/b_plait_sf"/>
</dbReference>
<comment type="PTM">
    <text evidence="12">Phosphorylated.</text>
</comment>
<dbReference type="GO" id="GO:0000166">
    <property type="term" value="F:nucleotide binding"/>
    <property type="evidence" value="ECO:0007669"/>
    <property type="project" value="UniProtKB-UniRule"/>
</dbReference>
<feature type="domain" description="Papillomavirus E2 C-terminal" evidence="14">
    <location>
        <begin position="288"/>
        <end position="360"/>
    </location>
</feature>
<evidence type="ECO:0000256" key="9">
    <source>
        <dbReference type="ARBA" id="ARBA00023125"/>
    </source>
</evidence>
<evidence type="ECO:0000256" key="10">
    <source>
        <dbReference type="ARBA" id="ARBA00023159"/>
    </source>
</evidence>
<comment type="caution">
    <text evidence="12">Lacks conserved residue(s) required for the propagation of feature annotation.</text>
</comment>
<comment type="subunit">
    <text evidence="12">Binds DNA as homodimer. Interacts with protein E1; this interaction greatly increases E1 DNA-binding activity. Interacts with protein L1; this interaction enhances E2-dependent replication and transcription activation. Interacts with protein L2; this interaction inhibits E2 transcriptional activity but not DNA replication function E2. Interacts with protein E7; this interaction inhibits E7 oncogenic activity. Interacts with host TAF1; this interaction modulates E2-dependent transcriptional regulation. Interacts with host BRD4; this interaction mediates E2 transcriptional activation function. Additionally, the interaction with host BRD4 on mitotic chromosomes mediates tethering of the viral genome. Interacts with host TOPBP1; this interaction is required for optimal viral DNA replication.</text>
</comment>
<feature type="cross-link" description="Glycyl lysine isopeptide (Lys-Gly) (interchain with G-Cter in SUMO)" evidence="12">
    <location>
        <position position="293"/>
    </location>
</feature>
<evidence type="ECO:0000256" key="11">
    <source>
        <dbReference type="ARBA" id="ARBA00023163"/>
    </source>
</evidence>
<keyword evidence="6 12" id="KW-1048">Host nucleus</keyword>
<gene>
    <name evidence="12 15" type="primary">E2</name>
</gene>
<keyword evidence="4 12" id="KW-0244">Early protein</keyword>
<proteinExistence type="inferred from homology"/>
<feature type="domain" description="Papillomavirus E2 N-terminal" evidence="13">
    <location>
        <begin position="6"/>
        <end position="201"/>
    </location>
</feature>
<feature type="region of interest" description="DNA-binding domain" evidence="12">
    <location>
        <begin position="286"/>
        <end position="365"/>
    </location>
</feature>
<evidence type="ECO:0000256" key="4">
    <source>
        <dbReference type="ARBA" id="ARBA00022518"/>
    </source>
</evidence>
<protein>
    <recommendedName>
        <fullName evidence="12">Regulatory protein E2</fullName>
    </recommendedName>
</protein>
<dbReference type="GO" id="GO:0003677">
    <property type="term" value="F:DNA binding"/>
    <property type="evidence" value="ECO:0007669"/>
    <property type="project" value="UniProtKB-UniRule"/>
</dbReference>
<evidence type="ECO:0000256" key="5">
    <source>
        <dbReference type="ARBA" id="ARBA00022553"/>
    </source>
</evidence>
<accession>A0A1U9YFF2</accession>
<comment type="function">
    <text evidence="12">Plays a role in the initiation of viral DNA replication. A dimer of E2 interacts with a dimer of E1 in order to improve specificity of E1 DNA binding activity. Once the complex recognizes and binds DNA at specific sites, the E2 dimer is removed from DNA. E2 also regulates viral transcription through binding to the E2RE response element (5'-ACCNNNNNNGGT-3') present in multiple copies in the regulatory regions of the viral genome. Activates or represses transcription depending on E2RE's position with regards to proximal promoter elements including the TATA-box. Repression occurs by sterically hindering the assembly of the transcription initiation complex.</text>
</comment>
<evidence type="ECO:0000256" key="3">
    <source>
        <dbReference type="ARBA" id="ARBA00022491"/>
    </source>
</evidence>
<dbReference type="InterPro" id="IPR036050">
    <property type="entry name" value="Regulatory_protein_E2_N"/>
</dbReference>
<comment type="similarity">
    <text evidence="12">Belongs to the papillomaviridae E2 protein family.</text>
</comment>
<dbReference type="Pfam" id="PF00508">
    <property type="entry name" value="PPV_E2_N"/>
    <property type="match status" value="1"/>
</dbReference>
<reference evidence="15" key="1">
    <citation type="submission" date="2017-01" db="EMBL/GenBank/DDBJ databases">
        <title>Geome-wide analyses capture adaptive evolution of five Human papillomavirus strains at different infectious phases.</title>
        <authorList>
            <person name="He S.-T."/>
        </authorList>
    </citation>
    <scope>NUCLEOTIDE SEQUENCE</scope>
    <source>
        <strain evidence="15">HPV18 P1-20</strain>
    </source>
</reference>
<evidence type="ECO:0000259" key="13">
    <source>
        <dbReference type="Pfam" id="PF00508"/>
    </source>
</evidence>
<evidence type="ECO:0000256" key="8">
    <source>
        <dbReference type="ARBA" id="ARBA00023015"/>
    </source>
</evidence>
<evidence type="ECO:0000256" key="2">
    <source>
        <dbReference type="ARBA" id="ARBA00007794"/>
    </source>
</evidence>
<dbReference type="InterPro" id="IPR001866">
    <property type="entry name" value="PPV_E2_N"/>
</dbReference>
<dbReference type="GO" id="GO:0039693">
    <property type="term" value="P:viral DNA genome replication"/>
    <property type="evidence" value="ECO:0007669"/>
    <property type="project" value="UniProtKB-UniRule"/>
</dbReference>
<dbReference type="GO" id="GO:0003700">
    <property type="term" value="F:DNA-binding transcription factor activity"/>
    <property type="evidence" value="ECO:0007669"/>
    <property type="project" value="UniProtKB-UniRule"/>
</dbReference>
<sequence>MQTPKETLSERLSCVQDKIIDHYENDSKDIDSQIQYWQLIRWENAIFFAAREHGIQTLNHQVVPAYNISKSKAHKAIELQMALQGLAQSRYKTEDWTLQDTCEELWPTEPTHCFKKGGQTVQVYSDGNKDNCMTYVAWDSVYPMTDAGTWDKTATCVSHRGLYYVKEGYNTFYIEFKSACEKYGNTGTWEVHFGNNVIDCPDSMCSTSDDTVPATQLVKQLQHTPSPYSSTVSVGTAKTYGQTSAATRPGHCGLAEKQHCGPVNPLLGAATPTGNNKRRKLCSGNTTPIIHLKGDRNSLKCLRYRLRKHSDHYRDISSTWHWTGAGNEKTGILTVTYHSETQRTKFLNTVAIPDSVQILVGYMTM</sequence>
<dbReference type="SUPFAM" id="SSF54957">
    <property type="entry name" value="Viral DNA-binding domain"/>
    <property type="match status" value="1"/>
</dbReference>
<keyword evidence="8 12" id="KW-0805">Transcription regulation</keyword>
<keyword evidence="5 12" id="KW-0597">Phosphoprotein</keyword>
<comment type="subcellular location">
    <subcellularLocation>
        <location evidence="1 12">Host nucleus</location>
    </subcellularLocation>
</comment>
<dbReference type="InterPro" id="IPR033668">
    <property type="entry name" value="Reg_prot_E2"/>
</dbReference>
<dbReference type="InterPro" id="IPR035975">
    <property type="entry name" value="E2/EBNA1_C_sf"/>
</dbReference>
<keyword evidence="10 12" id="KW-0010">Activator</keyword>
<name>A0A1U9YFF2_9PAPI</name>
<keyword evidence="3 12" id="KW-0678">Repressor</keyword>
<evidence type="ECO:0000256" key="1">
    <source>
        <dbReference type="ARBA" id="ARBA00004147"/>
    </source>
</evidence>
<evidence type="ECO:0000313" key="15">
    <source>
        <dbReference type="EMBL" id="AQZ40967.1"/>
    </source>
</evidence>
<dbReference type="InterPro" id="IPR042504">
    <property type="entry name" value="Regulatory_protein_E2_N_2"/>
</dbReference>
<keyword evidence="7 12" id="KW-0235">DNA replication</keyword>
<dbReference type="GO" id="GO:0006260">
    <property type="term" value="P:DNA replication"/>
    <property type="evidence" value="ECO:0007669"/>
    <property type="project" value="UniProtKB-KW"/>
</dbReference>
<dbReference type="EMBL" id="KY501997">
    <property type="protein sequence ID" value="AQZ40967.1"/>
    <property type="molecule type" value="Genomic_DNA"/>
</dbReference>
<comment type="similarity">
    <text evidence="2">Belongs to the papillomaviridae E8^E2C protein family.</text>
</comment>
<evidence type="ECO:0000256" key="7">
    <source>
        <dbReference type="ARBA" id="ARBA00022705"/>
    </source>
</evidence>
<evidence type="ECO:0000256" key="6">
    <source>
        <dbReference type="ARBA" id="ARBA00022562"/>
    </source>
</evidence>
<evidence type="ECO:0000259" key="14">
    <source>
        <dbReference type="Pfam" id="PF00511"/>
    </source>
</evidence>
<dbReference type="SUPFAM" id="SSF51332">
    <property type="entry name" value="E2 regulatory, transactivation domain"/>
    <property type="match status" value="1"/>
</dbReference>
<dbReference type="HAMAP" id="MF_04001">
    <property type="entry name" value="PPV_E2"/>
    <property type="match status" value="1"/>
</dbReference>
<dbReference type="GO" id="GO:0006275">
    <property type="term" value="P:regulation of DNA replication"/>
    <property type="evidence" value="ECO:0007669"/>
    <property type="project" value="UniProtKB-UniRule"/>
</dbReference>
<organism evidence="15">
    <name type="scientific">Human papillomavirus</name>
    <dbReference type="NCBI Taxonomy" id="10566"/>
    <lineage>
        <taxon>Viruses</taxon>
        <taxon>Monodnaviria</taxon>
        <taxon>Shotokuvirae</taxon>
        <taxon>Cossaviricota</taxon>
        <taxon>Papovaviricetes</taxon>
        <taxon>Zurhausenvirales</taxon>
        <taxon>Papillomaviridae</taxon>
    </lineage>
</organism>
<evidence type="ECO:0000256" key="12">
    <source>
        <dbReference type="HAMAP-Rule" id="MF_04001"/>
    </source>
</evidence>
<dbReference type="GO" id="GO:0042025">
    <property type="term" value="C:host cell nucleus"/>
    <property type="evidence" value="ECO:0007669"/>
    <property type="project" value="UniProtKB-SubCell"/>
</dbReference>
<dbReference type="GO" id="GO:0006351">
    <property type="term" value="P:DNA-templated transcription"/>
    <property type="evidence" value="ECO:0007669"/>
    <property type="project" value="UniProtKB-UniRule"/>
</dbReference>
<keyword evidence="12" id="KW-1017">Isopeptide bond</keyword>
<comment type="PTM">
    <text evidence="12">Sumoylation plays a regulatory role in E2 transcriptional activity.</text>
</comment>